<dbReference type="EMBL" id="JPKZ01003123">
    <property type="protein sequence ID" value="KHN73355.1"/>
    <property type="molecule type" value="Genomic_DNA"/>
</dbReference>
<evidence type="ECO:0000313" key="5">
    <source>
        <dbReference type="EMBL" id="KHN73355.1"/>
    </source>
</evidence>
<dbReference type="PANTHER" id="PTHR44085:SF2">
    <property type="entry name" value="SEPIAPTERIN REDUCTASE"/>
    <property type="match status" value="1"/>
</dbReference>
<dbReference type="InterPro" id="IPR051721">
    <property type="entry name" value="Biopterin_syn/organic_redct"/>
</dbReference>
<gene>
    <name evidence="5" type="primary">SPR</name>
    <name evidence="5" type="ORF">Tcan_15189</name>
</gene>
<sequence length="302" mass="32915">MPVTGRKVLAVITGASRGIGKEIALQLSKKVANGSAFLITARDSVRLGQLETELLKNNNELDIHVVISDAVNLNDANLAEMENAISAAICKFSNNELDIHVVISDAVNLNDANLAEMENAISAAILKAVKFESLVLVHNAGTTGDMTKRAVEISTAKEWHDFLQINLVAMILINNLVLRKITKEVASDRLIVNITSLLAIKSFPSFSQYAVAKAAREAFFRSLAVEDPSLRILNYSPGPVQTEMYAAIAVNSYDESVRASFKQGNTDVTRKVLLPEETVAKMFSVLETNAFENGGRVDYFDD</sequence>
<dbReference type="SUPFAM" id="SSF51735">
    <property type="entry name" value="NAD(P)-binding Rossmann-fold domains"/>
    <property type="match status" value="1"/>
</dbReference>
<keyword evidence="3" id="KW-0521">NADP</keyword>
<dbReference type="InterPro" id="IPR002347">
    <property type="entry name" value="SDR_fam"/>
</dbReference>
<dbReference type="GO" id="GO:0004757">
    <property type="term" value="F:sepiapterin reductase (NADP+) activity"/>
    <property type="evidence" value="ECO:0007669"/>
    <property type="project" value="TreeGrafter"/>
</dbReference>
<evidence type="ECO:0000313" key="6">
    <source>
        <dbReference type="Proteomes" id="UP000031036"/>
    </source>
</evidence>
<evidence type="ECO:0000256" key="2">
    <source>
        <dbReference type="ARBA" id="ARBA00022490"/>
    </source>
</evidence>
<dbReference type="GO" id="GO:0006729">
    <property type="term" value="P:tetrahydrobiopterin biosynthetic process"/>
    <property type="evidence" value="ECO:0007669"/>
    <property type="project" value="TreeGrafter"/>
</dbReference>
<proteinExistence type="predicted"/>
<keyword evidence="4" id="KW-0560">Oxidoreductase</keyword>
<name>A0A0B2UWW7_TOXCA</name>
<evidence type="ECO:0000256" key="4">
    <source>
        <dbReference type="ARBA" id="ARBA00023002"/>
    </source>
</evidence>
<accession>A0A0B2UWW7</accession>
<comment type="caution">
    <text evidence="5">The sequence shown here is derived from an EMBL/GenBank/DDBJ whole genome shotgun (WGS) entry which is preliminary data.</text>
</comment>
<reference evidence="5 6" key="1">
    <citation type="submission" date="2014-11" db="EMBL/GenBank/DDBJ databases">
        <title>Genetic blueprint of the zoonotic pathogen Toxocara canis.</title>
        <authorList>
            <person name="Zhu X.-Q."/>
            <person name="Korhonen P.K."/>
            <person name="Cai H."/>
            <person name="Young N.D."/>
            <person name="Nejsum P."/>
            <person name="von Samson-Himmelstjerna G."/>
            <person name="Boag P.R."/>
            <person name="Tan P."/>
            <person name="Li Q."/>
            <person name="Min J."/>
            <person name="Yang Y."/>
            <person name="Wang X."/>
            <person name="Fang X."/>
            <person name="Hall R.S."/>
            <person name="Hofmann A."/>
            <person name="Sternberg P.W."/>
            <person name="Jex A.R."/>
            <person name="Gasser R.B."/>
        </authorList>
    </citation>
    <scope>NUCLEOTIDE SEQUENCE [LARGE SCALE GENOMIC DNA]</scope>
    <source>
        <strain evidence="5">PN_DK_2014</strain>
    </source>
</reference>
<dbReference type="InterPro" id="IPR036291">
    <property type="entry name" value="NAD(P)-bd_dom_sf"/>
</dbReference>
<keyword evidence="2" id="KW-0963">Cytoplasm</keyword>
<organism evidence="5 6">
    <name type="scientific">Toxocara canis</name>
    <name type="common">Canine roundworm</name>
    <dbReference type="NCBI Taxonomy" id="6265"/>
    <lineage>
        <taxon>Eukaryota</taxon>
        <taxon>Metazoa</taxon>
        <taxon>Ecdysozoa</taxon>
        <taxon>Nematoda</taxon>
        <taxon>Chromadorea</taxon>
        <taxon>Rhabditida</taxon>
        <taxon>Spirurina</taxon>
        <taxon>Ascaridomorpha</taxon>
        <taxon>Ascaridoidea</taxon>
        <taxon>Toxocaridae</taxon>
        <taxon>Toxocara</taxon>
    </lineage>
</organism>
<dbReference type="OrthoDB" id="153074at2759"/>
<dbReference type="STRING" id="6265.A0A0B2UWW7"/>
<dbReference type="Gene3D" id="3.40.50.720">
    <property type="entry name" value="NAD(P)-binding Rossmann-like Domain"/>
    <property type="match status" value="1"/>
</dbReference>
<dbReference type="Pfam" id="PF00106">
    <property type="entry name" value="adh_short"/>
    <property type="match status" value="1"/>
</dbReference>
<dbReference type="Proteomes" id="UP000031036">
    <property type="component" value="Unassembled WGS sequence"/>
</dbReference>
<comment type="subcellular location">
    <subcellularLocation>
        <location evidence="1">Cytoplasm</location>
    </subcellularLocation>
</comment>
<evidence type="ECO:0000256" key="1">
    <source>
        <dbReference type="ARBA" id="ARBA00004496"/>
    </source>
</evidence>
<dbReference type="GO" id="GO:0005737">
    <property type="term" value="C:cytoplasm"/>
    <property type="evidence" value="ECO:0007669"/>
    <property type="project" value="UniProtKB-SubCell"/>
</dbReference>
<dbReference type="OMA" id="FKGWTLY"/>
<dbReference type="PRINTS" id="PR00081">
    <property type="entry name" value="GDHRDH"/>
</dbReference>
<evidence type="ECO:0000256" key="3">
    <source>
        <dbReference type="ARBA" id="ARBA00022857"/>
    </source>
</evidence>
<dbReference type="PANTHER" id="PTHR44085">
    <property type="entry name" value="SEPIAPTERIN REDUCTASE"/>
    <property type="match status" value="1"/>
</dbReference>
<keyword evidence="6" id="KW-1185">Reference proteome</keyword>
<dbReference type="AlphaFoldDB" id="A0A0B2UWW7"/>
<protein>
    <submittedName>
        <fullName evidence="5">Sepiapterin reductase</fullName>
    </submittedName>
</protein>